<gene>
    <name evidence="5" type="ORF">ACFPOE_16430</name>
</gene>
<name>A0ABW0NGK5_9BURK</name>
<dbReference type="EMBL" id="JBHSMF010000009">
    <property type="protein sequence ID" value="MFC5499135.1"/>
    <property type="molecule type" value="Genomic_DNA"/>
</dbReference>
<keyword evidence="2" id="KW-0238">DNA-binding</keyword>
<proteinExistence type="predicted"/>
<organism evidence="5 6">
    <name type="scientific">Caenimonas terrae</name>
    <dbReference type="NCBI Taxonomy" id="696074"/>
    <lineage>
        <taxon>Bacteria</taxon>
        <taxon>Pseudomonadati</taxon>
        <taxon>Pseudomonadota</taxon>
        <taxon>Betaproteobacteria</taxon>
        <taxon>Burkholderiales</taxon>
        <taxon>Comamonadaceae</taxon>
        <taxon>Caenimonas</taxon>
    </lineage>
</organism>
<dbReference type="SUPFAM" id="SSF46689">
    <property type="entry name" value="Homeodomain-like"/>
    <property type="match status" value="2"/>
</dbReference>
<evidence type="ECO:0000259" key="4">
    <source>
        <dbReference type="PROSITE" id="PS01124"/>
    </source>
</evidence>
<dbReference type="Proteomes" id="UP001596037">
    <property type="component" value="Unassembled WGS sequence"/>
</dbReference>
<dbReference type="SMART" id="SM00342">
    <property type="entry name" value="HTH_ARAC"/>
    <property type="match status" value="1"/>
</dbReference>
<comment type="caution">
    <text evidence="5">The sequence shown here is derived from an EMBL/GenBank/DDBJ whole genome shotgun (WGS) entry which is preliminary data.</text>
</comment>
<keyword evidence="6" id="KW-1185">Reference proteome</keyword>
<dbReference type="PANTHER" id="PTHR46796">
    <property type="entry name" value="HTH-TYPE TRANSCRIPTIONAL ACTIVATOR RHAS-RELATED"/>
    <property type="match status" value="1"/>
</dbReference>
<dbReference type="Gene3D" id="1.10.10.60">
    <property type="entry name" value="Homeodomain-like"/>
    <property type="match status" value="2"/>
</dbReference>
<feature type="domain" description="HTH araC/xylS-type" evidence="4">
    <location>
        <begin position="192"/>
        <end position="290"/>
    </location>
</feature>
<dbReference type="InterPro" id="IPR009057">
    <property type="entry name" value="Homeodomain-like_sf"/>
</dbReference>
<reference evidence="6" key="1">
    <citation type="journal article" date="2019" name="Int. J. Syst. Evol. Microbiol.">
        <title>The Global Catalogue of Microorganisms (GCM) 10K type strain sequencing project: providing services to taxonomists for standard genome sequencing and annotation.</title>
        <authorList>
            <consortium name="The Broad Institute Genomics Platform"/>
            <consortium name="The Broad Institute Genome Sequencing Center for Infectious Disease"/>
            <person name="Wu L."/>
            <person name="Ma J."/>
        </authorList>
    </citation>
    <scope>NUCLEOTIDE SEQUENCE [LARGE SCALE GENOMIC DNA]</scope>
    <source>
        <strain evidence="6">CCUG 57401</strain>
    </source>
</reference>
<dbReference type="InterPro" id="IPR018060">
    <property type="entry name" value="HTH_AraC"/>
</dbReference>
<protein>
    <submittedName>
        <fullName evidence="5">Helix-turn-helix domain-containing protein</fullName>
    </submittedName>
</protein>
<dbReference type="PROSITE" id="PS01124">
    <property type="entry name" value="HTH_ARAC_FAMILY_2"/>
    <property type="match status" value="1"/>
</dbReference>
<keyword evidence="3" id="KW-0804">Transcription</keyword>
<accession>A0ABW0NGK5</accession>
<evidence type="ECO:0000313" key="6">
    <source>
        <dbReference type="Proteomes" id="UP001596037"/>
    </source>
</evidence>
<dbReference type="InterPro" id="IPR050204">
    <property type="entry name" value="AraC_XylS_family_regulators"/>
</dbReference>
<sequence>MQQQEEHACGDPSYEHSLLTADQLARWSGAGVGCIEASPHQVRSDIEMQRNGLVMIDCGSTQADFLYGKRSMSWEFTPGSIGFFAAGTELKLSQWRWTSTRRIYLDLDTDIPGGHDLMESLRYLPRHTEIEFRDPELTAVLRTIVAEVAQGSPNGRLFAESLSLGVAMRIHQRASMRCAGGERGKLTPSQMQRVEDLVCSHIGRDIALSELAAAAGFSAPQFVRLFKKTAGCTPHQYVLKKRLAHAKELVLNGDLPLAVIASVSGFASQSHMTSAFVRTFNAPPGQLRRSAVNSLI</sequence>
<dbReference type="Pfam" id="PF12833">
    <property type="entry name" value="HTH_18"/>
    <property type="match status" value="1"/>
</dbReference>
<dbReference type="PANTHER" id="PTHR46796:SF6">
    <property type="entry name" value="ARAC SUBFAMILY"/>
    <property type="match status" value="1"/>
</dbReference>
<evidence type="ECO:0000256" key="1">
    <source>
        <dbReference type="ARBA" id="ARBA00023015"/>
    </source>
</evidence>
<evidence type="ECO:0000313" key="5">
    <source>
        <dbReference type="EMBL" id="MFC5499135.1"/>
    </source>
</evidence>
<evidence type="ECO:0000256" key="2">
    <source>
        <dbReference type="ARBA" id="ARBA00023125"/>
    </source>
</evidence>
<keyword evidence="1" id="KW-0805">Transcription regulation</keyword>
<dbReference type="RefSeq" id="WP_376851268.1">
    <property type="nucleotide sequence ID" value="NZ_JBHSMF010000009.1"/>
</dbReference>
<evidence type="ECO:0000256" key="3">
    <source>
        <dbReference type="ARBA" id="ARBA00023163"/>
    </source>
</evidence>